<accession>A0AAU9PGX5</accession>
<dbReference type="GO" id="GO:0005737">
    <property type="term" value="C:cytoplasm"/>
    <property type="evidence" value="ECO:0007669"/>
    <property type="project" value="TreeGrafter"/>
</dbReference>
<dbReference type="InterPro" id="IPR011990">
    <property type="entry name" value="TPR-like_helical_dom_sf"/>
</dbReference>
<dbReference type="SUPFAM" id="SSF48452">
    <property type="entry name" value="TPR-like"/>
    <property type="match status" value="1"/>
</dbReference>
<dbReference type="GO" id="GO:0005680">
    <property type="term" value="C:anaphase-promoting complex"/>
    <property type="evidence" value="ECO:0007669"/>
    <property type="project" value="TreeGrafter"/>
</dbReference>
<comment type="similarity">
    <text evidence="2">Belongs to the APC3/CDC27 family.</text>
</comment>
<dbReference type="GO" id="GO:0007091">
    <property type="term" value="P:metaphase/anaphase transition of mitotic cell cycle"/>
    <property type="evidence" value="ECO:0007669"/>
    <property type="project" value="TreeGrafter"/>
</dbReference>
<evidence type="ECO:0000313" key="5">
    <source>
        <dbReference type="Proteomes" id="UP001157418"/>
    </source>
</evidence>
<dbReference type="Pfam" id="PF00515">
    <property type="entry name" value="TPR_1"/>
    <property type="match status" value="1"/>
</dbReference>
<dbReference type="PANTHER" id="PTHR12558">
    <property type="entry name" value="CELL DIVISION CYCLE 16,23,27"/>
    <property type="match status" value="1"/>
</dbReference>
<evidence type="ECO:0000256" key="1">
    <source>
        <dbReference type="ARBA" id="ARBA00022803"/>
    </source>
</evidence>
<name>A0AAU9PGX5_9ASTR</name>
<keyword evidence="5" id="KW-1185">Reference proteome</keyword>
<dbReference type="GO" id="GO:0051301">
    <property type="term" value="P:cell division"/>
    <property type="evidence" value="ECO:0007669"/>
    <property type="project" value="TreeGrafter"/>
</dbReference>
<reference evidence="4 5" key="1">
    <citation type="submission" date="2022-01" db="EMBL/GenBank/DDBJ databases">
        <authorList>
            <person name="Xiong W."/>
            <person name="Schranz E."/>
        </authorList>
    </citation>
    <scope>NUCLEOTIDE SEQUENCE [LARGE SCALE GENOMIC DNA]</scope>
</reference>
<dbReference type="EMBL" id="CAKMRJ010005634">
    <property type="protein sequence ID" value="CAH1449173.1"/>
    <property type="molecule type" value="Genomic_DNA"/>
</dbReference>
<dbReference type="InterPro" id="IPR019734">
    <property type="entry name" value="TPR_rpt"/>
</dbReference>
<dbReference type="Gene3D" id="1.25.40.10">
    <property type="entry name" value="Tetratricopeptide repeat domain"/>
    <property type="match status" value="2"/>
</dbReference>
<comment type="caution">
    <text evidence="4">The sequence shown here is derived from an EMBL/GenBank/DDBJ whole genome shotgun (WGS) entry which is preliminary data.</text>
</comment>
<organism evidence="4 5">
    <name type="scientific">Lactuca virosa</name>
    <dbReference type="NCBI Taxonomy" id="75947"/>
    <lineage>
        <taxon>Eukaryota</taxon>
        <taxon>Viridiplantae</taxon>
        <taxon>Streptophyta</taxon>
        <taxon>Embryophyta</taxon>
        <taxon>Tracheophyta</taxon>
        <taxon>Spermatophyta</taxon>
        <taxon>Magnoliopsida</taxon>
        <taxon>eudicotyledons</taxon>
        <taxon>Gunneridae</taxon>
        <taxon>Pentapetalae</taxon>
        <taxon>asterids</taxon>
        <taxon>campanulids</taxon>
        <taxon>Asterales</taxon>
        <taxon>Asteraceae</taxon>
        <taxon>Cichorioideae</taxon>
        <taxon>Cichorieae</taxon>
        <taxon>Lactucinae</taxon>
        <taxon>Lactuca</taxon>
    </lineage>
</organism>
<dbReference type="PANTHER" id="PTHR12558:SF13">
    <property type="entry name" value="CELL DIVISION CYCLE PROTEIN 27 HOMOLOG"/>
    <property type="match status" value="1"/>
</dbReference>
<protein>
    <submittedName>
        <fullName evidence="4">Uncharacterized protein</fullName>
    </submittedName>
</protein>
<dbReference type="PROSITE" id="PS50005">
    <property type="entry name" value="TPR"/>
    <property type="match status" value="1"/>
</dbReference>
<evidence type="ECO:0000313" key="4">
    <source>
        <dbReference type="EMBL" id="CAH1449173.1"/>
    </source>
</evidence>
<dbReference type="AlphaFoldDB" id="A0AAU9PGX5"/>
<keyword evidence="1 3" id="KW-0802">TPR repeat</keyword>
<dbReference type="GO" id="GO:0031145">
    <property type="term" value="P:anaphase-promoting complex-dependent catabolic process"/>
    <property type="evidence" value="ECO:0007669"/>
    <property type="project" value="TreeGrafter"/>
</dbReference>
<dbReference type="Proteomes" id="UP001157418">
    <property type="component" value="Unassembled WGS sequence"/>
</dbReference>
<evidence type="ECO:0000256" key="2">
    <source>
        <dbReference type="ARBA" id="ARBA00038210"/>
    </source>
</evidence>
<dbReference type="SMART" id="SM00028">
    <property type="entry name" value="TPR"/>
    <property type="match status" value="2"/>
</dbReference>
<gene>
    <name evidence="4" type="ORF">LVIROSA_LOCUS34676</name>
</gene>
<evidence type="ECO:0000256" key="3">
    <source>
        <dbReference type="PROSITE-ProRule" id="PRU00339"/>
    </source>
</evidence>
<sequence length="245" mass="27543">MALQIHHVCRPIPLPPSTGSLSSWPTKQFTIGIDVHRSVASTKSIDSKTRKNLRSSVKVRSSLEMSGPTVVVGQVTEVDKDTFWPIVNAAVSCQDALDDVFLQLPHKQYNTGWVLSQVGKAHFELVDYLEAERAFSNARLASPYSLEGMDIYSTVLYHLMRLSNLAQELISTDRLAPQSWCAMGNCFSMQKDHETALKNFQRAVQLNSRFAYAHTLCGHEYVASEDFENGIKKLPKRPSSRWKTL</sequence>
<feature type="repeat" description="TPR" evidence="3">
    <location>
        <begin position="177"/>
        <end position="210"/>
    </location>
</feature>
<dbReference type="GO" id="GO:0016567">
    <property type="term" value="P:protein ubiquitination"/>
    <property type="evidence" value="ECO:0007669"/>
    <property type="project" value="TreeGrafter"/>
</dbReference>
<proteinExistence type="inferred from homology"/>